<dbReference type="PRINTS" id="PR00455">
    <property type="entry name" value="HTHTETR"/>
</dbReference>
<accession>A0ABU8NHH6</accession>
<dbReference type="InterPro" id="IPR001647">
    <property type="entry name" value="HTH_TetR"/>
</dbReference>
<name>A0ABU8NHH6_9SPHI</name>
<keyword evidence="6" id="KW-1185">Reference proteome</keyword>
<dbReference type="InterPro" id="IPR009057">
    <property type="entry name" value="Homeodomain-like_sf"/>
</dbReference>
<evidence type="ECO:0000259" key="4">
    <source>
        <dbReference type="PROSITE" id="PS50977"/>
    </source>
</evidence>
<keyword evidence="3" id="KW-0472">Membrane</keyword>
<dbReference type="PANTHER" id="PTHR30328">
    <property type="entry name" value="TRANSCRIPTIONAL REPRESSOR"/>
    <property type="match status" value="1"/>
</dbReference>
<feature type="DNA-binding region" description="H-T-H motif" evidence="2">
    <location>
        <begin position="37"/>
        <end position="56"/>
    </location>
</feature>
<dbReference type="PROSITE" id="PS50977">
    <property type="entry name" value="HTH_TETR_2"/>
    <property type="match status" value="1"/>
</dbReference>
<organism evidence="5 6">
    <name type="scientific">Pedobacter panaciterrae</name>
    <dbReference type="NCBI Taxonomy" id="363849"/>
    <lineage>
        <taxon>Bacteria</taxon>
        <taxon>Pseudomonadati</taxon>
        <taxon>Bacteroidota</taxon>
        <taxon>Sphingobacteriia</taxon>
        <taxon>Sphingobacteriales</taxon>
        <taxon>Sphingobacteriaceae</taxon>
        <taxon>Pedobacter</taxon>
    </lineage>
</organism>
<dbReference type="RefSeq" id="WP_337715507.1">
    <property type="nucleotide sequence ID" value="NZ_JBBEUB010000001.1"/>
</dbReference>
<dbReference type="EMBL" id="JBBEUB010000001">
    <property type="protein sequence ID" value="MEJ2901686.1"/>
    <property type="molecule type" value="Genomic_DNA"/>
</dbReference>
<evidence type="ECO:0000256" key="1">
    <source>
        <dbReference type="ARBA" id="ARBA00023125"/>
    </source>
</evidence>
<evidence type="ECO:0000313" key="5">
    <source>
        <dbReference type="EMBL" id="MEJ2901686.1"/>
    </source>
</evidence>
<comment type="caution">
    <text evidence="5">The sequence shown here is derived from an EMBL/GenBank/DDBJ whole genome shotgun (WGS) entry which is preliminary data.</text>
</comment>
<protein>
    <submittedName>
        <fullName evidence="5">TetR/AcrR family transcriptional regulator</fullName>
    </submittedName>
</protein>
<sequence>MNQRKRPYKRRNPELTKQTLVDTVGQILTEQGYQGLGVNKIGYRAGVSKKMIYWYFDSYNDLIRAYIRARDFWRPVFERFGLAKPPKKEELPDYISDIFQEQFKSFYNNPELQKMILWQISEPNAMLRKISEEREAEAEPIAELTDSHFKDSDINFRAVLALVLGGIYYVVWHANTNKSKVCGIDINQERDREALQKAIRQVIHSVWKSAATEQKK</sequence>
<keyword evidence="1 2" id="KW-0238">DNA-binding</keyword>
<proteinExistence type="predicted"/>
<feature type="domain" description="HTH tetR-type" evidence="4">
    <location>
        <begin position="14"/>
        <end position="74"/>
    </location>
</feature>
<gene>
    <name evidence="5" type="ORF">WAE58_04595</name>
</gene>
<reference evidence="5 6" key="1">
    <citation type="submission" date="2024-03" db="EMBL/GenBank/DDBJ databases">
        <title>Sequence of Lycoming College Course Isolates.</title>
        <authorList>
            <person name="Plotts O."/>
            <person name="Newman J."/>
        </authorList>
    </citation>
    <scope>NUCLEOTIDE SEQUENCE [LARGE SCALE GENOMIC DNA]</scope>
    <source>
        <strain evidence="5 6">CJB-3</strain>
    </source>
</reference>
<dbReference type="InterPro" id="IPR050109">
    <property type="entry name" value="HTH-type_TetR-like_transc_reg"/>
</dbReference>
<keyword evidence="3" id="KW-0812">Transmembrane</keyword>
<dbReference type="Proteomes" id="UP001378956">
    <property type="component" value="Unassembled WGS sequence"/>
</dbReference>
<keyword evidence="3" id="KW-1133">Transmembrane helix</keyword>
<evidence type="ECO:0000256" key="2">
    <source>
        <dbReference type="PROSITE-ProRule" id="PRU00335"/>
    </source>
</evidence>
<feature type="transmembrane region" description="Helical" evidence="3">
    <location>
        <begin position="154"/>
        <end position="172"/>
    </location>
</feature>
<dbReference type="Gene3D" id="1.10.357.10">
    <property type="entry name" value="Tetracycline Repressor, domain 2"/>
    <property type="match status" value="1"/>
</dbReference>
<evidence type="ECO:0000256" key="3">
    <source>
        <dbReference type="SAM" id="Phobius"/>
    </source>
</evidence>
<dbReference type="Pfam" id="PF00440">
    <property type="entry name" value="TetR_N"/>
    <property type="match status" value="1"/>
</dbReference>
<evidence type="ECO:0000313" key="6">
    <source>
        <dbReference type="Proteomes" id="UP001378956"/>
    </source>
</evidence>
<dbReference type="PANTHER" id="PTHR30328:SF54">
    <property type="entry name" value="HTH-TYPE TRANSCRIPTIONAL REPRESSOR SCO4008"/>
    <property type="match status" value="1"/>
</dbReference>
<dbReference type="SUPFAM" id="SSF46689">
    <property type="entry name" value="Homeodomain-like"/>
    <property type="match status" value="1"/>
</dbReference>